<feature type="transmembrane region" description="Helical" evidence="2">
    <location>
        <begin position="186"/>
        <end position="207"/>
    </location>
</feature>
<keyword evidence="4" id="KW-1185">Reference proteome</keyword>
<keyword evidence="2" id="KW-1133">Transmembrane helix</keyword>
<dbReference type="AlphaFoldDB" id="A0AA38X1W2"/>
<name>A0AA38X1W2_9EURO</name>
<reference evidence="3" key="1">
    <citation type="submission" date="2022-10" db="EMBL/GenBank/DDBJ databases">
        <title>Culturing micro-colonial fungi from biological soil crusts in the Mojave desert and describing Neophaeococcomyces mojavensis, and introducing the new genera and species Taxawa tesnikishii.</title>
        <authorList>
            <person name="Kurbessoian T."/>
            <person name="Stajich J.E."/>
        </authorList>
    </citation>
    <scope>NUCLEOTIDE SEQUENCE</scope>
    <source>
        <strain evidence="3">TK_41</strain>
    </source>
</reference>
<comment type="caution">
    <text evidence="3">The sequence shown here is derived from an EMBL/GenBank/DDBJ whole genome shotgun (WGS) entry which is preliminary data.</text>
</comment>
<gene>
    <name evidence="3" type="ORF">H2200_009938</name>
</gene>
<proteinExistence type="predicted"/>
<evidence type="ECO:0000256" key="2">
    <source>
        <dbReference type="SAM" id="Phobius"/>
    </source>
</evidence>
<keyword evidence="2" id="KW-0472">Membrane</keyword>
<protein>
    <submittedName>
        <fullName evidence="3">Uncharacterized protein</fullName>
    </submittedName>
</protein>
<feature type="transmembrane region" description="Helical" evidence="2">
    <location>
        <begin position="137"/>
        <end position="166"/>
    </location>
</feature>
<evidence type="ECO:0000256" key="1">
    <source>
        <dbReference type="SAM" id="MobiDB-lite"/>
    </source>
</evidence>
<accession>A0AA38X1W2</accession>
<feature type="compositionally biased region" description="Basic and acidic residues" evidence="1">
    <location>
        <begin position="684"/>
        <end position="694"/>
    </location>
</feature>
<evidence type="ECO:0000313" key="4">
    <source>
        <dbReference type="Proteomes" id="UP001172673"/>
    </source>
</evidence>
<feature type="transmembrane region" description="Helical" evidence="2">
    <location>
        <begin position="91"/>
        <end position="116"/>
    </location>
</feature>
<feature type="region of interest" description="Disordered" evidence="1">
    <location>
        <begin position="671"/>
        <end position="694"/>
    </location>
</feature>
<sequence length="714" mass="79011">MESDSLRPKRLISFSQRVAAFPASRNDLDHPSNEDLTVEETYNAPTNFRNEIPSEDIDIRRSLIRWQHHTQSSDSSLRSELRQNENLLQTILLPAAIICIPIALLAGVLFGLCYLYKINPVDSLFDLSDDALDSSRGFILVNFPATRLVFVASFLSTLAPLLGSFIMSLYCLPVSRDLLDASQNGAYLHLPTPFQMSLLIGVLVASAQQLRSYIWYLLHRRRSGIPPVLHRAALVMLLSFFLAGGVFIADTVLHYTTSTIEFDQISIPSQPEQQLGRGLSEYCLKFNRELGYPCSVTYDGRQINPNADADATEASRLFHNMSQVSEVQVAAVDKLPADVAYLVPKQQTFNPNTDYKASTIGISTECRFINPEECHMMLWKDYYSNFTCTDMFHGTLGMPPNVSANVNDARPTDPYRSFLEYKPAGNLMYSFFSDPSMENVYNTAALQDDGNRNATLQPYTDAQLVNPFYMGLAARVDPSSGNFVTGSQMLKDDNNSTFLVNTSDNNFVDFLLSCAVTSYDVSYTWLNGGLESVEAVPTSNGSVLEIFHGSLLYFTVTGDDPDMQNFLTQASLAGTTTESFLREYGSLYSTKALSVIGGYTTGRMAIAEQQREHMLLSKVPIAPLAILVAWSLSYTLLGFILAFKAFWASRDNVRDIAAKLSLVGLSQAAFGDKHSEPSSGGNSLKEKTVDNQSETRRVLVDGSAAQGFEFGVMV</sequence>
<evidence type="ECO:0000313" key="3">
    <source>
        <dbReference type="EMBL" id="KAJ9605281.1"/>
    </source>
</evidence>
<dbReference type="EMBL" id="JAPDRK010000016">
    <property type="protein sequence ID" value="KAJ9605281.1"/>
    <property type="molecule type" value="Genomic_DNA"/>
</dbReference>
<dbReference type="Proteomes" id="UP001172673">
    <property type="component" value="Unassembled WGS sequence"/>
</dbReference>
<keyword evidence="2" id="KW-0812">Transmembrane</keyword>
<feature type="transmembrane region" description="Helical" evidence="2">
    <location>
        <begin position="621"/>
        <end position="643"/>
    </location>
</feature>
<organism evidence="3 4">
    <name type="scientific">Cladophialophora chaetospira</name>
    <dbReference type="NCBI Taxonomy" id="386627"/>
    <lineage>
        <taxon>Eukaryota</taxon>
        <taxon>Fungi</taxon>
        <taxon>Dikarya</taxon>
        <taxon>Ascomycota</taxon>
        <taxon>Pezizomycotina</taxon>
        <taxon>Eurotiomycetes</taxon>
        <taxon>Chaetothyriomycetidae</taxon>
        <taxon>Chaetothyriales</taxon>
        <taxon>Herpotrichiellaceae</taxon>
        <taxon>Cladophialophora</taxon>
    </lineage>
</organism>
<feature type="transmembrane region" description="Helical" evidence="2">
    <location>
        <begin position="228"/>
        <end position="249"/>
    </location>
</feature>